<keyword evidence="1" id="KW-0472">Membrane</keyword>
<evidence type="ECO:0008006" key="4">
    <source>
        <dbReference type="Google" id="ProtNLM"/>
    </source>
</evidence>
<reference evidence="2" key="1">
    <citation type="submission" date="2021-01" db="EMBL/GenBank/DDBJ databases">
        <title>Whole genome shotgun sequence of Actinocatenispora rupis NBRC 107355.</title>
        <authorList>
            <person name="Komaki H."/>
            <person name="Tamura T."/>
        </authorList>
    </citation>
    <scope>NUCLEOTIDE SEQUENCE</scope>
    <source>
        <strain evidence="2">NBRC 107355</strain>
    </source>
</reference>
<keyword evidence="1" id="KW-0812">Transmembrane</keyword>
<accession>A0A8J3NEB7</accession>
<keyword evidence="3" id="KW-1185">Reference proteome</keyword>
<feature type="transmembrane region" description="Helical" evidence="1">
    <location>
        <begin position="34"/>
        <end position="54"/>
    </location>
</feature>
<feature type="transmembrane region" description="Helical" evidence="1">
    <location>
        <begin position="6"/>
        <end position="27"/>
    </location>
</feature>
<evidence type="ECO:0000256" key="1">
    <source>
        <dbReference type="SAM" id="Phobius"/>
    </source>
</evidence>
<name>A0A8J3NEB7_9ACTN</name>
<dbReference type="Pfam" id="PF03334">
    <property type="entry name" value="PhaG_MnhG_YufB"/>
    <property type="match status" value="1"/>
</dbReference>
<evidence type="ECO:0000313" key="2">
    <source>
        <dbReference type="EMBL" id="GID12419.1"/>
    </source>
</evidence>
<organism evidence="2 3">
    <name type="scientific">Actinocatenispora rupis</name>
    <dbReference type="NCBI Taxonomy" id="519421"/>
    <lineage>
        <taxon>Bacteria</taxon>
        <taxon>Bacillati</taxon>
        <taxon>Actinomycetota</taxon>
        <taxon>Actinomycetes</taxon>
        <taxon>Micromonosporales</taxon>
        <taxon>Micromonosporaceae</taxon>
        <taxon>Actinocatenispora</taxon>
    </lineage>
</organism>
<comment type="caution">
    <text evidence="2">The sequence shown here is derived from an EMBL/GenBank/DDBJ whole genome shotgun (WGS) entry which is preliminary data.</text>
</comment>
<evidence type="ECO:0000313" key="3">
    <source>
        <dbReference type="Proteomes" id="UP000612808"/>
    </source>
</evidence>
<dbReference type="Proteomes" id="UP000612808">
    <property type="component" value="Unassembled WGS sequence"/>
</dbReference>
<dbReference type="GO" id="GO:0015297">
    <property type="term" value="F:antiporter activity"/>
    <property type="evidence" value="ECO:0007669"/>
    <property type="project" value="InterPro"/>
</dbReference>
<dbReference type="InterPro" id="IPR005133">
    <property type="entry name" value="PhaG_MnhG_YufB"/>
</dbReference>
<keyword evidence="1" id="KW-1133">Transmembrane helix</keyword>
<dbReference type="AlphaFoldDB" id="A0A8J3NEB7"/>
<gene>
    <name evidence="2" type="ORF">Aru02nite_33080</name>
</gene>
<dbReference type="GO" id="GO:0098662">
    <property type="term" value="P:inorganic cation transmembrane transport"/>
    <property type="evidence" value="ECO:0007669"/>
    <property type="project" value="InterPro"/>
</dbReference>
<protein>
    <recommendedName>
        <fullName evidence="4">Multisubunit Na+/H+ antiporter, MnhG subunit</fullName>
    </recommendedName>
</protein>
<feature type="transmembrane region" description="Helical" evidence="1">
    <location>
        <begin position="60"/>
        <end position="83"/>
    </location>
</feature>
<proteinExistence type="predicted"/>
<sequence length="100" mass="9790">MTTVVGAVLAGLGVLVVVAAALGALLPRTARGRLHFVTPVTSVGTPLVGAGLAVATGWQFATATIVCTVLLMAVTGPAVSAAIGRVSAQRDGRIDAGSPQ</sequence>
<dbReference type="EMBL" id="BOMB01000019">
    <property type="protein sequence ID" value="GID12419.1"/>
    <property type="molecule type" value="Genomic_DNA"/>
</dbReference>
<dbReference type="RefSeq" id="WP_203658401.1">
    <property type="nucleotide sequence ID" value="NZ_BAAAZM010000013.1"/>
</dbReference>